<reference evidence="2 3" key="1">
    <citation type="submission" date="2018-09" db="EMBL/GenBank/DDBJ databases">
        <title>Paenibacillus SK2017-BO5.</title>
        <authorList>
            <person name="Piskunova J.V."/>
            <person name="Dubiley S.A."/>
            <person name="Severinov K.V."/>
        </authorList>
    </citation>
    <scope>NUCLEOTIDE SEQUENCE [LARGE SCALE GENOMIC DNA]</scope>
    <source>
        <strain evidence="2 3">BO5</strain>
    </source>
</reference>
<comment type="caution">
    <text evidence="2">The sequence shown here is derived from an EMBL/GenBank/DDBJ whole genome shotgun (WGS) entry which is preliminary data.</text>
</comment>
<evidence type="ECO:0000313" key="2">
    <source>
        <dbReference type="EMBL" id="RJG21317.1"/>
    </source>
</evidence>
<feature type="region of interest" description="Disordered" evidence="1">
    <location>
        <begin position="1"/>
        <end position="34"/>
    </location>
</feature>
<dbReference type="Proteomes" id="UP000266177">
    <property type="component" value="Unassembled WGS sequence"/>
</dbReference>
<organism evidence="2 3">
    <name type="scientific">Paenibacillus thiaminolyticus</name>
    <name type="common">Bacillus thiaminolyticus</name>
    <dbReference type="NCBI Taxonomy" id="49283"/>
    <lineage>
        <taxon>Bacteria</taxon>
        <taxon>Bacillati</taxon>
        <taxon>Bacillota</taxon>
        <taxon>Bacilli</taxon>
        <taxon>Bacillales</taxon>
        <taxon>Paenibacillaceae</taxon>
        <taxon>Paenibacillus</taxon>
    </lineage>
</organism>
<feature type="region of interest" description="Disordered" evidence="1">
    <location>
        <begin position="69"/>
        <end position="98"/>
    </location>
</feature>
<accession>A0A3A3GYM5</accession>
<evidence type="ECO:0000256" key="1">
    <source>
        <dbReference type="SAM" id="MobiDB-lite"/>
    </source>
</evidence>
<dbReference type="EMBL" id="QYZD01000025">
    <property type="protein sequence ID" value="RJG21317.1"/>
    <property type="molecule type" value="Genomic_DNA"/>
</dbReference>
<dbReference type="AlphaFoldDB" id="A0A3A3GYM5"/>
<gene>
    <name evidence="2" type="ORF">DQX05_21685</name>
</gene>
<evidence type="ECO:0000313" key="3">
    <source>
        <dbReference type="Proteomes" id="UP000266177"/>
    </source>
</evidence>
<sequence>MRRPPAKQSHLLQQRRISGASGRGRVKRSAPPAKVDQLLQSNTDFSLANDFLKSRKATRRAAGGCVAGLQRNASPIGPKAAEMRHAAGGHSPSLERNASPMVPRATEMWRAAGGHSAGLQWNASPFGPKAAEMRHAAGGHSTGLRRNASPMVPRATEMRPVASHRMQLFKIIG</sequence>
<proteinExistence type="predicted"/>
<protein>
    <submittedName>
        <fullName evidence="2">Uncharacterized protein</fullName>
    </submittedName>
</protein>
<name>A0A3A3GYM5_PANTH</name>